<comment type="caution">
    <text evidence="2">The sequence shown here is derived from an EMBL/GenBank/DDBJ whole genome shotgun (WGS) entry which is preliminary data.</text>
</comment>
<evidence type="ECO:0000313" key="3">
    <source>
        <dbReference type="Proteomes" id="UP001163046"/>
    </source>
</evidence>
<reference evidence="2" key="1">
    <citation type="submission" date="2023-01" db="EMBL/GenBank/DDBJ databases">
        <title>Genome assembly of the deep-sea coral Lophelia pertusa.</title>
        <authorList>
            <person name="Herrera S."/>
            <person name="Cordes E."/>
        </authorList>
    </citation>
    <scope>NUCLEOTIDE SEQUENCE</scope>
    <source>
        <strain evidence="2">USNM1676648</strain>
        <tissue evidence="2">Polyp</tissue>
    </source>
</reference>
<feature type="compositionally biased region" description="Low complexity" evidence="1">
    <location>
        <begin position="69"/>
        <end position="82"/>
    </location>
</feature>
<protein>
    <submittedName>
        <fullName evidence="2">Uncharacterized protein</fullName>
    </submittedName>
</protein>
<proteinExistence type="predicted"/>
<feature type="compositionally biased region" description="Low complexity" evidence="1">
    <location>
        <begin position="276"/>
        <end position="285"/>
    </location>
</feature>
<feature type="region of interest" description="Disordered" evidence="1">
    <location>
        <begin position="218"/>
        <end position="237"/>
    </location>
</feature>
<organism evidence="2 3">
    <name type="scientific">Desmophyllum pertusum</name>
    <dbReference type="NCBI Taxonomy" id="174260"/>
    <lineage>
        <taxon>Eukaryota</taxon>
        <taxon>Metazoa</taxon>
        <taxon>Cnidaria</taxon>
        <taxon>Anthozoa</taxon>
        <taxon>Hexacorallia</taxon>
        <taxon>Scleractinia</taxon>
        <taxon>Caryophylliina</taxon>
        <taxon>Caryophylliidae</taxon>
        <taxon>Desmophyllum</taxon>
    </lineage>
</organism>
<keyword evidence="3" id="KW-1185">Reference proteome</keyword>
<dbReference type="AlphaFoldDB" id="A0A9X0CV23"/>
<feature type="region of interest" description="Disordered" evidence="1">
    <location>
        <begin position="143"/>
        <end position="196"/>
    </location>
</feature>
<feature type="compositionally biased region" description="Basic and acidic residues" evidence="1">
    <location>
        <begin position="288"/>
        <end position="308"/>
    </location>
</feature>
<feature type="region of interest" description="Disordered" evidence="1">
    <location>
        <begin position="100"/>
        <end position="128"/>
    </location>
</feature>
<gene>
    <name evidence="2" type="ORF">OS493_033509</name>
</gene>
<name>A0A9X0CV23_9CNID</name>
<dbReference type="Proteomes" id="UP001163046">
    <property type="component" value="Unassembled WGS sequence"/>
</dbReference>
<dbReference type="OrthoDB" id="10071681at2759"/>
<evidence type="ECO:0000313" key="2">
    <source>
        <dbReference type="EMBL" id="KAJ7376631.1"/>
    </source>
</evidence>
<feature type="region of interest" description="Disordered" evidence="1">
    <location>
        <begin position="253"/>
        <end position="308"/>
    </location>
</feature>
<dbReference type="EMBL" id="MU826394">
    <property type="protein sequence ID" value="KAJ7376631.1"/>
    <property type="molecule type" value="Genomic_DNA"/>
</dbReference>
<feature type="compositionally biased region" description="Polar residues" evidence="1">
    <location>
        <begin position="115"/>
        <end position="128"/>
    </location>
</feature>
<sequence>MEDDEATPRGIIRGVLTTGSISESARPLRPRKTPRASTVKKTPTNPPSHSEVATRLLNRSRSANKRKVSSSSISTPSDSTTPRTLIAGFLQTAPVAKSVVKGKRQKTVEPDTSIKLRSTSQTEDNTPRTIIQNFLREALAETPEEPLLSASSDVEDEDIPQQSDKEENRSSLVTSVALDDTGTETDEQSVAMTTSHQTDHVTLMEAATPMLLDSYEDDEAAAQNASNQETQDEHDSLPSMATDQTLQTDTVVRGNVTQTSRQWRDLVTPQLPLNISSASSGQSSRSAKRSEGERPFFWRETSNRKGWS</sequence>
<accession>A0A9X0CV23</accession>
<feature type="region of interest" description="Disordered" evidence="1">
    <location>
        <begin position="1"/>
        <end position="82"/>
    </location>
</feature>
<evidence type="ECO:0000256" key="1">
    <source>
        <dbReference type="SAM" id="MobiDB-lite"/>
    </source>
</evidence>